<dbReference type="RefSeq" id="WP_270109942.1">
    <property type="nucleotide sequence ID" value="NZ_JAPZVP010000007.1"/>
</dbReference>
<evidence type="ECO:0000256" key="2">
    <source>
        <dbReference type="SAM" id="MobiDB-lite"/>
    </source>
</evidence>
<dbReference type="InterPro" id="IPR013425">
    <property type="entry name" value="Autotrns_rpt"/>
</dbReference>
<gene>
    <name evidence="5" type="ORF">O1R50_10380</name>
</gene>
<feature type="compositionally biased region" description="Low complexity" evidence="2">
    <location>
        <begin position="618"/>
        <end position="631"/>
    </location>
</feature>
<evidence type="ECO:0000256" key="3">
    <source>
        <dbReference type="SAM" id="Phobius"/>
    </source>
</evidence>
<evidence type="ECO:0000313" key="5">
    <source>
        <dbReference type="EMBL" id="MDA1360033.1"/>
    </source>
</evidence>
<dbReference type="EMBL" id="JAPZVP010000007">
    <property type="protein sequence ID" value="MDA1360033.1"/>
    <property type="molecule type" value="Genomic_DNA"/>
</dbReference>
<feature type="region of interest" description="Disordered" evidence="2">
    <location>
        <begin position="602"/>
        <end position="631"/>
    </location>
</feature>
<dbReference type="NCBIfam" id="TIGR02601">
    <property type="entry name" value="autotrns_rpt"/>
    <property type="match status" value="1"/>
</dbReference>
<name>A0A9X3P740_9ACTN</name>
<dbReference type="Pfam" id="PF12951">
    <property type="entry name" value="PATR"/>
    <property type="match status" value="2"/>
</dbReference>
<keyword evidence="3" id="KW-0472">Membrane</keyword>
<protein>
    <submittedName>
        <fullName evidence="5">Autotransporter-associated beta strand repeat-containing protein</fullName>
    </submittedName>
</protein>
<keyword evidence="3" id="KW-0812">Transmembrane</keyword>
<evidence type="ECO:0000313" key="6">
    <source>
        <dbReference type="Proteomes" id="UP001146067"/>
    </source>
</evidence>
<comment type="caution">
    <text evidence="5">The sequence shown here is derived from an EMBL/GenBank/DDBJ whole genome shotgun (WGS) entry which is preliminary data.</text>
</comment>
<organism evidence="5 6">
    <name type="scientific">Glycomyces luteolus</name>
    <dbReference type="NCBI Taxonomy" id="2670330"/>
    <lineage>
        <taxon>Bacteria</taxon>
        <taxon>Bacillati</taxon>
        <taxon>Actinomycetota</taxon>
        <taxon>Actinomycetes</taxon>
        <taxon>Glycomycetales</taxon>
        <taxon>Glycomycetaceae</taxon>
        <taxon>Glycomyces</taxon>
    </lineage>
</organism>
<feature type="chain" id="PRO_5040947500" evidence="4">
    <location>
        <begin position="47"/>
        <end position="811"/>
    </location>
</feature>
<sequence>MKDSHSLGPPRGSTARPRRGTAWARLLLAALLAFLTVPFAAAPAQAANDITGQLRAGQDVVLNGDAVVNLGDGEELVYGGHFSGVGTLTVSGPGKLVLTADSDFSIPEDRQRQRVEARGEPWWWNTIEDPDPPAVTVESGATLQYGDGQGTTGTLGHYPYDLPNFEWNALNHHVDGTLIVAVHGRRYHPGNLSGSGFIVQPRGTWDGLSLAGNHTFSGMLYNGTAIHYSQREFLSTMPEVDTVLNQGSFIIDTQDGNDTVLDVDFYSREWGNDINFHSQIFGSRVVMSGVYSWADSGPDTDPSLSDPNLNYEVVAHNHNKRGINIEGALVQWGDGTDNEFFLPGNRDTVYINMHARRMRSHLIFDYNGPVQLDAPISGGIFHDTMDAVGSGDVTIAGTAGNDVTFADQQNYDGATTIESGAVLRLGTGEEGGDGWLLTGTDLAEVVDNGTLVVANASTDIELARISGEGALELAGPAALTLTGDTTYTGPTTVSGGTLALTGGDLAASEHVELSGGDAVLDLSQVEGQTVNDLSGIAGATLRLGADGLTVASASDTAYAGGVEGEGGLVKSGTGTWTYSGSSSAAGAWTVAEGVVVLGTAAQDSTGQDGDGSADAEADSSGQAGAEGDSAAATGAELAGDLTVDQGLAVRAASSVGGNLSLGEASTLTVGSNGGLTVGGEATLDGTLAVAYEEGAALPEEITVVTAAGGVSGTFANLAQDAELEIGGASYRIAYEADRVVLRTDEPQEAAEAAGGGPGANAAGLPWWAYVIGGGVVLLLIGFGLLVWFRWRRRRAVPDDATMELPIVKART</sequence>
<keyword evidence="6" id="KW-1185">Reference proteome</keyword>
<feature type="transmembrane region" description="Helical" evidence="3">
    <location>
        <begin position="766"/>
        <end position="788"/>
    </location>
</feature>
<feature type="signal peptide" evidence="4">
    <location>
        <begin position="1"/>
        <end position="46"/>
    </location>
</feature>
<evidence type="ECO:0000256" key="1">
    <source>
        <dbReference type="ARBA" id="ARBA00022729"/>
    </source>
</evidence>
<reference evidence="5" key="1">
    <citation type="submission" date="2022-12" db="EMBL/GenBank/DDBJ databases">
        <title>Gycomyces niveus sp.nov.,a novel actinomycete isolated from soil in Shouguan.</title>
        <authorList>
            <person name="Yang X."/>
        </authorList>
    </citation>
    <scope>NUCLEOTIDE SEQUENCE</scope>
    <source>
        <strain evidence="5">NEAU-A15</strain>
    </source>
</reference>
<keyword evidence="3" id="KW-1133">Transmembrane helix</keyword>
<accession>A0A9X3P740</accession>
<evidence type="ECO:0000256" key="4">
    <source>
        <dbReference type="SAM" id="SignalP"/>
    </source>
</evidence>
<dbReference type="SUPFAM" id="SSF51126">
    <property type="entry name" value="Pectin lyase-like"/>
    <property type="match status" value="1"/>
</dbReference>
<proteinExistence type="predicted"/>
<dbReference type="AlphaFoldDB" id="A0A9X3P740"/>
<dbReference type="Proteomes" id="UP001146067">
    <property type="component" value="Unassembled WGS sequence"/>
</dbReference>
<dbReference type="InterPro" id="IPR011050">
    <property type="entry name" value="Pectin_lyase_fold/virulence"/>
</dbReference>
<dbReference type="InterPro" id="IPR012332">
    <property type="entry name" value="Autotransporter_pectin_lyase_C"/>
</dbReference>
<keyword evidence="1 4" id="KW-0732">Signal</keyword>
<dbReference type="Gene3D" id="2.160.20.20">
    <property type="match status" value="1"/>
</dbReference>